<feature type="non-terminal residue" evidence="1">
    <location>
        <position position="1"/>
    </location>
</feature>
<sequence>NYTKTMRESLAEVWNITEAKESNVDVIRNIVKRHQNAKVKFKDGLLRVDAFTASAMVQVLDKVNSANKAKIENIINKGSRAAFSQLAGVVMKMDYDPSESVGTQELDEKFTKKDFDKNEDANMHSENAVELARQFGSTKEYKRMVAIYKEHMKRGHITSSDQKERDKLVMKYYPKLESVDLGEQKFDVKTAETKKGKITVNSFANLEAAKKYLEYMQKRGHKGIISQG</sequence>
<protein>
    <submittedName>
        <fullName evidence="1">Uncharacterized protein</fullName>
    </submittedName>
</protein>
<evidence type="ECO:0000313" key="1">
    <source>
        <dbReference type="EMBL" id="SVE62729.1"/>
    </source>
</evidence>
<gene>
    <name evidence="1" type="ORF">METZ01_LOCUS515583</name>
</gene>
<accession>A0A383F1C0</accession>
<name>A0A383F1C0_9ZZZZ</name>
<dbReference type="EMBL" id="UINC01230552">
    <property type="protein sequence ID" value="SVE62729.1"/>
    <property type="molecule type" value="Genomic_DNA"/>
</dbReference>
<feature type="non-terminal residue" evidence="1">
    <location>
        <position position="228"/>
    </location>
</feature>
<reference evidence="1" key="1">
    <citation type="submission" date="2018-05" db="EMBL/GenBank/DDBJ databases">
        <authorList>
            <person name="Lanie J.A."/>
            <person name="Ng W.-L."/>
            <person name="Kazmierczak K.M."/>
            <person name="Andrzejewski T.M."/>
            <person name="Davidsen T.M."/>
            <person name="Wayne K.J."/>
            <person name="Tettelin H."/>
            <person name="Glass J.I."/>
            <person name="Rusch D."/>
            <person name="Podicherti R."/>
            <person name="Tsui H.-C.T."/>
            <person name="Winkler M.E."/>
        </authorList>
    </citation>
    <scope>NUCLEOTIDE SEQUENCE</scope>
</reference>
<proteinExistence type="predicted"/>
<dbReference type="AlphaFoldDB" id="A0A383F1C0"/>
<organism evidence="1">
    <name type="scientific">marine metagenome</name>
    <dbReference type="NCBI Taxonomy" id="408172"/>
    <lineage>
        <taxon>unclassified sequences</taxon>
        <taxon>metagenomes</taxon>
        <taxon>ecological metagenomes</taxon>
    </lineage>
</organism>